<evidence type="ECO:0000313" key="4">
    <source>
        <dbReference type="Proteomes" id="UP000663860"/>
    </source>
</evidence>
<name>A0A814S3K4_9BILA</name>
<accession>A0A814S3K4</accession>
<evidence type="ECO:0000313" key="3">
    <source>
        <dbReference type="EMBL" id="CAF3863796.1"/>
    </source>
</evidence>
<feature type="region of interest" description="Disordered" evidence="1">
    <location>
        <begin position="96"/>
        <end position="139"/>
    </location>
</feature>
<feature type="compositionally biased region" description="Polar residues" evidence="1">
    <location>
        <begin position="1"/>
        <end position="14"/>
    </location>
</feature>
<protein>
    <submittedName>
        <fullName evidence="2">Uncharacterized protein</fullName>
    </submittedName>
</protein>
<evidence type="ECO:0000313" key="2">
    <source>
        <dbReference type="EMBL" id="CAF1142188.1"/>
    </source>
</evidence>
<feature type="region of interest" description="Disordered" evidence="1">
    <location>
        <begin position="1"/>
        <end position="20"/>
    </location>
</feature>
<dbReference type="Proteomes" id="UP000663860">
    <property type="component" value="Unassembled WGS sequence"/>
</dbReference>
<organism evidence="2 4">
    <name type="scientific">Adineta steineri</name>
    <dbReference type="NCBI Taxonomy" id="433720"/>
    <lineage>
        <taxon>Eukaryota</taxon>
        <taxon>Metazoa</taxon>
        <taxon>Spiralia</taxon>
        <taxon>Gnathifera</taxon>
        <taxon>Rotifera</taxon>
        <taxon>Eurotatoria</taxon>
        <taxon>Bdelloidea</taxon>
        <taxon>Adinetida</taxon>
        <taxon>Adinetidae</taxon>
        <taxon>Adineta</taxon>
    </lineage>
</organism>
<comment type="caution">
    <text evidence="2">The sequence shown here is derived from an EMBL/GenBank/DDBJ whole genome shotgun (WGS) entry which is preliminary data.</text>
</comment>
<dbReference type="AlphaFoldDB" id="A0A814S3K4"/>
<proteinExistence type="predicted"/>
<dbReference type="EMBL" id="CAJOBB010001484">
    <property type="protein sequence ID" value="CAF3863796.1"/>
    <property type="molecule type" value="Genomic_DNA"/>
</dbReference>
<evidence type="ECO:0000256" key="1">
    <source>
        <dbReference type="SAM" id="MobiDB-lite"/>
    </source>
</evidence>
<reference evidence="2" key="1">
    <citation type="submission" date="2021-02" db="EMBL/GenBank/DDBJ databases">
        <authorList>
            <person name="Nowell W R."/>
        </authorList>
    </citation>
    <scope>NUCLEOTIDE SEQUENCE</scope>
</reference>
<dbReference type="EMBL" id="CAJNOE010000314">
    <property type="protein sequence ID" value="CAF1142188.1"/>
    <property type="molecule type" value="Genomic_DNA"/>
</dbReference>
<sequence length="204" mass="23397">MPNMIITNRKSPVKQQRIKHSHSIPVANSNNGRMRSTSSMASSYPRMYNNNNNNNNNHHYQYNYYSNSTSPTAMSASSLPAVPLFYSNTYADPPECSSLPKPPDSWYLPSSSSNVDNLPVKTEEKVEEEDDNKDKEVEKETEKEIITPIKQKPFISSIQQQTKQNFPRTCYYKNNNQGFYSPYYSSRATSAYQKFPTQYVSVKA</sequence>
<gene>
    <name evidence="2" type="ORF">IZO911_LOCUS25291</name>
    <name evidence="3" type="ORF">KXQ929_LOCUS20807</name>
</gene>
<dbReference type="Proteomes" id="UP000663868">
    <property type="component" value="Unassembled WGS sequence"/>
</dbReference>